<dbReference type="PANTHER" id="PTHR46328">
    <property type="entry name" value="FAR-RED IMPAIRED RESPONSIVE (FAR1) FAMILY PROTEIN-RELATED"/>
    <property type="match status" value="1"/>
</dbReference>
<dbReference type="SUPFAM" id="SSF57756">
    <property type="entry name" value="Retrovirus zinc finger-like domains"/>
    <property type="match status" value="1"/>
</dbReference>
<dbReference type="InterPro" id="IPR001878">
    <property type="entry name" value="Znf_CCHC"/>
</dbReference>
<dbReference type="OrthoDB" id="1894539at2759"/>
<keyword evidence="1" id="KW-0863">Zinc-finger</keyword>
<evidence type="ECO:0000256" key="2">
    <source>
        <dbReference type="SAM" id="MobiDB-lite"/>
    </source>
</evidence>
<dbReference type="Proteomes" id="UP000325081">
    <property type="component" value="Unassembled WGS sequence"/>
</dbReference>
<comment type="caution">
    <text evidence="4">The sequence shown here is derived from an EMBL/GenBank/DDBJ whole genome shotgun (WGS) entry which is preliminary data.</text>
</comment>
<dbReference type="Pfam" id="PF03101">
    <property type="entry name" value="FAR1"/>
    <property type="match status" value="1"/>
</dbReference>
<gene>
    <name evidence="4" type="ORF">STAS_13757</name>
</gene>
<organism evidence="4 5">
    <name type="scientific">Striga asiatica</name>
    <name type="common">Asiatic witchweed</name>
    <name type="synonym">Buchnera asiatica</name>
    <dbReference type="NCBI Taxonomy" id="4170"/>
    <lineage>
        <taxon>Eukaryota</taxon>
        <taxon>Viridiplantae</taxon>
        <taxon>Streptophyta</taxon>
        <taxon>Embryophyta</taxon>
        <taxon>Tracheophyta</taxon>
        <taxon>Spermatophyta</taxon>
        <taxon>Magnoliopsida</taxon>
        <taxon>eudicotyledons</taxon>
        <taxon>Gunneridae</taxon>
        <taxon>Pentapetalae</taxon>
        <taxon>asterids</taxon>
        <taxon>lamiids</taxon>
        <taxon>Lamiales</taxon>
        <taxon>Orobanchaceae</taxon>
        <taxon>Buchnereae</taxon>
        <taxon>Striga</taxon>
    </lineage>
</organism>
<protein>
    <submittedName>
        <fullName evidence="4">FAR1-related sequence 10</fullName>
    </submittedName>
</protein>
<dbReference type="GO" id="GO:0003676">
    <property type="term" value="F:nucleic acid binding"/>
    <property type="evidence" value="ECO:0007669"/>
    <property type="project" value="InterPro"/>
</dbReference>
<keyword evidence="5" id="KW-1185">Reference proteome</keyword>
<feature type="domain" description="CCHC-type" evidence="3">
    <location>
        <begin position="271"/>
        <end position="286"/>
    </location>
</feature>
<dbReference type="GO" id="GO:0008270">
    <property type="term" value="F:zinc ion binding"/>
    <property type="evidence" value="ECO:0007669"/>
    <property type="project" value="UniProtKB-KW"/>
</dbReference>
<dbReference type="PANTHER" id="PTHR46328:SF27">
    <property type="entry name" value="OS12G0287500 PROTEIN"/>
    <property type="match status" value="1"/>
</dbReference>
<dbReference type="InterPro" id="IPR004330">
    <property type="entry name" value="FAR1_DNA_bnd_dom"/>
</dbReference>
<dbReference type="EMBL" id="BKCP01005339">
    <property type="protein sequence ID" value="GER37350.1"/>
    <property type="molecule type" value="Genomic_DNA"/>
</dbReference>
<feature type="region of interest" description="Disordered" evidence="2">
    <location>
        <begin position="1"/>
        <end position="26"/>
    </location>
</feature>
<evidence type="ECO:0000313" key="5">
    <source>
        <dbReference type="Proteomes" id="UP000325081"/>
    </source>
</evidence>
<evidence type="ECO:0000256" key="1">
    <source>
        <dbReference type="PROSITE-ProRule" id="PRU00047"/>
    </source>
</evidence>
<dbReference type="Gene3D" id="4.10.60.10">
    <property type="entry name" value="Zinc finger, CCHC-type"/>
    <property type="match status" value="1"/>
</dbReference>
<reference evidence="5" key="1">
    <citation type="journal article" date="2019" name="Curr. Biol.">
        <title>Genome Sequence of Striga asiatica Provides Insight into the Evolution of Plant Parasitism.</title>
        <authorList>
            <person name="Yoshida S."/>
            <person name="Kim S."/>
            <person name="Wafula E.K."/>
            <person name="Tanskanen J."/>
            <person name="Kim Y.M."/>
            <person name="Honaas L."/>
            <person name="Yang Z."/>
            <person name="Spallek T."/>
            <person name="Conn C.E."/>
            <person name="Ichihashi Y."/>
            <person name="Cheong K."/>
            <person name="Cui S."/>
            <person name="Der J.P."/>
            <person name="Gundlach H."/>
            <person name="Jiao Y."/>
            <person name="Hori C."/>
            <person name="Ishida J.K."/>
            <person name="Kasahara H."/>
            <person name="Kiba T."/>
            <person name="Kim M.S."/>
            <person name="Koo N."/>
            <person name="Laohavisit A."/>
            <person name="Lee Y.H."/>
            <person name="Lumba S."/>
            <person name="McCourt P."/>
            <person name="Mortimer J.C."/>
            <person name="Mutuku J.M."/>
            <person name="Nomura T."/>
            <person name="Sasaki-Sekimoto Y."/>
            <person name="Seto Y."/>
            <person name="Wang Y."/>
            <person name="Wakatake T."/>
            <person name="Sakakibara H."/>
            <person name="Demura T."/>
            <person name="Yamaguchi S."/>
            <person name="Yoneyama K."/>
            <person name="Manabe R.I."/>
            <person name="Nelson D.C."/>
            <person name="Schulman A.H."/>
            <person name="Timko M.P."/>
            <person name="dePamphilis C.W."/>
            <person name="Choi D."/>
            <person name="Shirasu K."/>
        </authorList>
    </citation>
    <scope>NUCLEOTIDE SEQUENCE [LARGE SCALE GENOMIC DNA]</scope>
    <source>
        <strain evidence="5">cv. UVA1</strain>
    </source>
</reference>
<dbReference type="AlphaFoldDB" id="A0A5A7PWY6"/>
<name>A0A5A7PWY6_STRAF</name>
<keyword evidence="1" id="KW-0479">Metal-binding</keyword>
<accession>A0A5A7PWY6</accession>
<sequence length="338" mass="38909">MSMQKFVAHSKTGDENDEDTSRSFDDQINTSLADGCEACNDYIPQVALASIPHENQSFRTLDEAKDFYIAYSKESGFSVRERNDRKNHKQEVIWKMFVCYKEGTKNMRYQEKVKHVVQRTGERERGDVRCKCLARMTVMQIKLLPEEYILSRWTQKVGSPVSFQTVTSPLTQARGYLERSRGLSEKWKWLIEKAALTEKSTIMLHQMFEEAEKKLKENEVVTHIDTQESFSGKEQKGEGFVSDPTTNRVVHGRKRLLSMRDKAIKSGGKHCRNCGKVGHNARTCPENKGKDRIADEVEPYRPSPLSNNIIVEDSQQMAVRDMIDNVDEGYEHLALIEF</sequence>
<dbReference type="PROSITE" id="PS50158">
    <property type="entry name" value="ZF_CCHC"/>
    <property type="match status" value="1"/>
</dbReference>
<evidence type="ECO:0000313" key="4">
    <source>
        <dbReference type="EMBL" id="GER37350.1"/>
    </source>
</evidence>
<proteinExistence type="predicted"/>
<evidence type="ECO:0000259" key="3">
    <source>
        <dbReference type="PROSITE" id="PS50158"/>
    </source>
</evidence>
<dbReference type="InterPro" id="IPR036875">
    <property type="entry name" value="Znf_CCHC_sf"/>
</dbReference>
<dbReference type="SMART" id="SM00343">
    <property type="entry name" value="ZnF_C2HC"/>
    <property type="match status" value="1"/>
</dbReference>
<feature type="compositionally biased region" description="Basic and acidic residues" evidence="2">
    <location>
        <begin position="11"/>
        <end position="25"/>
    </location>
</feature>
<keyword evidence="1" id="KW-0862">Zinc</keyword>